<reference evidence="1" key="1">
    <citation type="submission" date="2014-11" db="EMBL/GenBank/DDBJ databases">
        <authorList>
            <person name="Amaro Gonzalez C."/>
        </authorList>
    </citation>
    <scope>NUCLEOTIDE SEQUENCE</scope>
</reference>
<proteinExistence type="predicted"/>
<reference evidence="1" key="2">
    <citation type="journal article" date="2015" name="Fish Shellfish Immunol.">
        <title>Early steps in the European eel (Anguilla anguilla)-Vibrio vulnificus interaction in the gills: Role of the RtxA13 toxin.</title>
        <authorList>
            <person name="Callol A."/>
            <person name="Pajuelo D."/>
            <person name="Ebbesson L."/>
            <person name="Teles M."/>
            <person name="MacKenzie S."/>
            <person name="Amaro C."/>
        </authorList>
    </citation>
    <scope>NUCLEOTIDE SEQUENCE</scope>
</reference>
<dbReference type="AlphaFoldDB" id="A0A0E9VKQ8"/>
<protein>
    <submittedName>
        <fullName evidence="1">Uncharacterized protein</fullName>
    </submittedName>
</protein>
<evidence type="ECO:0000313" key="1">
    <source>
        <dbReference type="EMBL" id="JAH78611.1"/>
    </source>
</evidence>
<accession>A0A0E9VKQ8</accession>
<name>A0A0E9VKQ8_ANGAN</name>
<dbReference type="EMBL" id="GBXM01029966">
    <property type="protein sequence ID" value="JAH78611.1"/>
    <property type="molecule type" value="Transcribed_RNA"/>
</dbReference>
<organism evidence="1">
    <name type="scientific">Anguilla anguilla</name>
    <name type="common">European freshwater eel</name>
    <name type="synonym">Muraena anguilla</name>
    <dbReference type="NCBI Taxonomy" id="7936"/>
    <lineage>
        <taxon>Eukaryota</taxon>
        <taxon>Metazoa</taxon>
        <taxon>Chordata</taxon>
        <taxon>Craniata</taxon>
        <taxon>Vertebrata</taxon>
        <taxon>Euteleostomi</taxon>
        <taxon>Actinopterygii</taxon>
        <taxon>Neopterygii</taxon>
        <taxon>Teleostei</taxon>
        <taxon>Anguilliformes</taxon>
        <taxon>Anguillidae</taxon>
        <taxon>Anguilla</taxon>
    </lineage>
</organism>
<sequence>MIQLHTPFAVKTEIKTEDK</sequence>